<keyword evidence="3" id="KW-1185">Reference proteome</keyword>
<protein>
    <submittedName>
        <fullName evidence="2">DUF1992 domain-containing protein</fullName>
    </submittedName>
</protein>
<sequence>MKGFERFVEQQIQEALEDGRLSGLPGEGKPLPQRSGAAFVDAVESAGYAMMTKSGALPEELRLRRDLAEARAAFAACDDPEERRRLMARITDLDLRHNMTREKRIGRRF</sequence>
<gene>
    <name evidence="2" type="ORF">DU478_21765</name>
</gene>
<feature type="domain" description="DnaJ homologue subfamily C member 28 conserved" evidence="1">
    <location>
        <begin position="7"/>
        <end position="75"/>
    </location>
</feature>
<dbReference type="InterPro" id="IPR018961">
    <property type="entry name" value="DnaJ_homolog_subfam-C_membr-28"/>
</dbReference>
<dbReference type="PANTHER" id="PTHR39158:SF1">
    <property type="entry name" value="DNAJ HOMOLOG SUBFAMILY C MEMBER 28"/>
    <property type="match status" value="1"/>
</dbReference>
<accession>A0A369TFW5</accession>
<dbReference type="AlphaFoldDB" id="A0A369TFW5"/>
<dbReference type="Pfam" id="PF09350">
    <property type="entry name" value="DJC28_CD"/>
    <property type="match status" value="1"/>
</dbReference>
<evidence type="ECO:0000313" key="2">
    <source>
        <dbReference type="EMBL" id="RDD64158.1"/>
    </source>
</evidence>
<dbReference type="EMBL" id="QPMK01000028">
    <property type="protein sequence ID" value="RDD64158.1"/>
    <property type="molecule type" value="Genomic_DNA"/>
</dbReference>
<dbReference type="PANTHER" id="PTHR39158">
    <property type="entry name" value="OS08G0560600 PROTEIN"/>
    <property type="match status" value="1"/>
</dbReference>
<evidence type="ECO:0000259" key="1">
    <source>
        <dbReference type="Pfam" id="PF09350"/>
    </source>
</evidence>
<dbReference type="RefSeq" id="WP_114512959.1">
    <property type="nucleotide sequence ID" value="NZ_QPMK01000028.1"/>
</dbReference>
<name>A0A369TFW5_9RHOB</name>
<dbReference type="OrthoDB" id="8448455at2"/>
<reference evidence="2 3" key="1">
    <citation type="submission" date="2018-07" db="EMBL/GenBank/DDBJ databases">
        <title>Thalassococcus profundi sp. nov., a marine bacterium isolated from deep seawater of Okinawa Trough.</title>
        <authorList>
            <person name="Yu M."/>
        </authorList>
    </citation>
    <scope>NUCLEOTIDE SEQUENCE [LARGE SCALE GENOMIC DNA]</scope>
    <source>
        <strain evidence="2 3">WRAS1</strain>
    </source>
</reference>
<dbReference type="InterPro" id="IPR052573">
    <property type="entry name" value="DnaJ_C_subfamily_28"/>
</dbReference>
<organism evidence="2 3">
    <name type="scientific">Thalassococcus profundi</name>
    <dbReference type="NCBI Taxonomy" id="2282382"/>
    <lineage>
        <taxon>Bacteria</taxon>
        <taxon>Pseudomonadati</taxon>
        <taxon>Pseudomonadota</taxon>
        <taxon>Alphaproteobacteria</taxon>
        <taxon>Rhodobacterales</taxon>
        <taxon>Roseobacteraceae</taxon>
        <taxon>Thalassococcus</taxon>
    </lineage>
</organism>
<proteinExistence type="predicted"/>
<evidence type="ECO:0000313" key="3">
    <source>
        <dbReference type="Proteomes" id="UP000253977"/>
    </source>
</evidence>
<comment type="caution">
    <text evidence="2">The sequence shown here is derived from an EMBL/GenBank/DDBJ whole genome shotgun (WGS) entry which is preliminary data.</text>
</comment>
<dbReference type="Proteomes" id="UP000253977">
    <property type="component" value="Unassembled WGS sequence"/>
</dbReference>